<accession>A0A833TQ77</accession>
<proteinExistence type="predicted"/>
<evidence type="ECO:0000313" key="1">
    <source>
        <dbReference type="EMBL" id="KAF5450332.1"/>
    </source>
</evidence>
<dbReference type="EMBL" id="LIHL02000013">
    <property type="protein sequence ID" value="KAF5450332.1"/>
    <property type="molecule type" value="Genomic_DNA"/>
</dbReference>
<name>A0A833TQ77_JUGRE</name>
<protein>
    <submittedName>
        <fullName evidence="1">Uncharacterized protein</fullName>
    </submittedName>
</protein>
<gene>
    <name evidence="1" type="ORF">F2P56_030692</name>
</gene>
<reference evidence="1" key="1">
    <citation type="submission" date="2015-10" db="EMBL/GenBank/DDBJ databases">
        <authorList>
            <person name="Martinez-Garcia P.J."/>
            <person name="Crepeau M.W."/>
            <person name="Puiu D."/>
            <person name="Gonzalez-Ibeas D."/>
            <person name="Whalen J."/>
            <person name="Stevens K."/>
            <person name="Paul R."/>
            <person name="Butterfield T."/>
            <person name="Britton M."/>
            <person name="Reagan R."/>
            <person name="Chakraborty S."/>
            <person name="Walawage S.L."/>
            <person name="Vasquez-Gross H.A."/>
            <person name="Cardeno C."/>
            <person name="Famula R."/>
            <person name="Pratt K."/>
            <person name="Kuruganti S."/>
            <person name="Aradhya M.K."/>
            <person name="Leslie C.A."/>
            <person name="Dandekar A.M."/>
            <person name="Salzberg S.L."/>
            <person name="Wegrzyn J.L."/>
            <person name="Langley C.H."/>
            <person name="Neale D.B."/>
        </authorList>
    </citation>
    <scope>NUCLEOTIDE SEQUENCE</scope>
    <source>
        <tissue evidence="1">Leaves</tissue>
    </source>
</reference>
<reference evidence="1" key="2">
    <citation type="submission" date="2020-03" db="EMBL/GenBank/DDBJ databases">
        <title>Walnut 2.0.</title>
        <authorList>
            <person name="Marrano A."/>
            <person name="Britton M."/>
            <person name="Zimin A.V."/>
            <person name="Zaini P.A."/>
            <person name="Workman R."/>
            <person name="Puiu D."/>
            <person name="Bianco L."/>
            <person name="Allen B.J."/>
            <person name="Troggio M."/>
            <person name="Leslie C.A."/>
            <person name="Timp W."/>
            <person name="Dendekar A."/>
            <person name="Salzberg S.L."/>
            <person name="Neale D.B."/>
        </authorList>
    </citation>
    <scope>NUCLEOTIDE SEQUENCE</scope>
    <source>
        <tissue evidence="1">Leaves</tissue>
    </source>
</reference>
<dbReference type="AlphaFoldDB" id="A0A833TQ77"/>
<sequence>MKPSPSASTSRIIFRSSSSVAVCPRLFIMDPSSEDEILPSPLTSSFLKICSSSAIWALPFRDGERDGNELALIAVDSTEAPAEEADFFLRRQRDLKFMIKTNRKAEINGTIRSVVEKSRREMEG</sequence>
<comment type="caution">
    <text evidence="1">The sequence shown here is derived from an EMBL/GenBank/DDBJ whole genome shotgun (WGS) entry which is preliminary data.</text>
</comment>
<organism evidence="1 2">
    <name type="scientific">Juglans regia</name>
    <name type="common">English walnut</name>
    <dbReference type="NCBI Taxonomy" id="51240"/>
    <lineage>
        <taxon>Eukaryota</taxon>
        <taxon>Viridiplantae</taxon>
        <taxon>Streptophyta</taxon>
        <taxon>Embryophyta</taxon>
        <taxon>Tracheophyta</taxon>
        <taxon>Spermatophyta</taxon>
        <taxon>Magnoliopsida</taxon>
        <taxon>eudicotyledons</taxon>
        <taxon>Gunneridae</taxon>
        <taxon>Pentapetalae</taxon>
        <taxon>rosids</taxon>
        <taxon>fabids</taxon>
        <taxon>Fagales</taxon>
        <taxon>Juglandaceae</taxon>
        <taxon>Juglans</taxon>
    </lineage>
</organism>
<dbReference type="Gramene" id="Jr13_22440_p2">
    <property type="protein sequence ID" value="cds.Jr13_22440_p2"/>
    <property type="gene ID" value="Jr13_22440"/>
</dbReference>
<evidence type="ECO:0000313" key="2">
    <source>
        <dbReference type="Proteomes" id="UP000619265"/>
    </source>
</evidence>
<dbReference type="Proteomes" id="UP000619265">
    <property type="component" value="Unassembled WGS sequence"/>
</dbReference>